<feature type="domain" description="C2H2-type" evidence="14">
    <location>
        <begin position="472"/>
        <end position="499"/>
    </location>
</feature>
<feature type="domain" description="C2H2-type" evidence="14">
    <location>
        <begin position="500"/>
        <end position="527"/>
    </location>
</feature>
<evidence type="ECO:0000256" key="10">
    <source>
        <dbReference type="ARBA" id="ARBA00023242"/>
    </source>
</evidence>
<feature type="domain" description="C2H2-type" evidence="14">
    <location>
        <begin position="556"/>
        <end position="583"/>
    </location>
</feature>
<evidence type="ECO:0000256" key="13">
    <source>
        <dbReference type="SAM" id="MobiDB-lite"/>
    </source>
</evidence>
<dbReference type="PANTHER" id="PTHR24384:SF246">
    <property type="entry name" value="GENE, 19965-RELATED"/>
    <property type="match status" value="1"/>
</dbReference>
<evidence type="ECO:0000256" key="7">
    <source>
        <dbReference type="ARBA" id="ARBA00023015"/>
    </source>
</evidence>
<dbReference type="Gene3D" id="1.10.4020.10">
    <property type="entry name" value="DNA breaking-rejoining enzymes"/>
    <property type="match status" value="1"/>
</dbReference>
<reference evidence="17" key="1">
    <citation type="submission" date="2025-08" db="UniProtKB">
        <authorList>
            <consortium name="RefSeq"/>
        </authorList>
    </citation>
    <scope>IDENTIFICATION</scope>
</reference>
<dbReference type="PROSITE" id="PS50804">
    <property type="entry name" value="SCAN_BOX"/>
    <property type="match status" value="1"/>
</dbReference>
<evidence type="ECO:0000313" key="17">
    <source>
        <dbReference type="RefSeq" id="XP_008570444.1"/>
    </source>
</evidence>
<sequence>MPERRRTAGPSPWEPEDERPSRDAAAQAQWENRRRQPRLSGGLMPTRSLHNSPVLELWWRHRWNRAGGTPGQTEDVSSSRLRLVPSFAFFRYLLLPEPAYYSRASALGHAATLPSLGRDMMASQMNKALAQAPQVLLSPLEPMVGEPGPETPAQRFWGFRYEEAVGPREALARLRELCHQWLRPEVLSKEQMLELLVLEQFLAALPPKIQAHVRGQQPGSPEEAATLVEGLQICRTRHSLTLLGLPSCPHAPASRPLKDLVPKMEEGEEQEAPLGSFQSFLPGVPIFPALGGPKVKQEDDSEAPRPAAAGHRGEVESLGQWALEVATEESQGPWGVLKTDVRSPSESAVSGGQGAWEDPAEAPMEAGDSREQHATLGAPGGKLEPADCERDGAGLRSDPEDMALPSPSPLPGEPGCRCRECGKEFSQSSYLLQHRRVHTGEKPYTCAECGKAFAWSSNLSQHQRIHTGEKPHACPECGKAFRAHSQLIHHQKTHSGTKPFCCPDCGKAFGRSTTLVQHRRTHTGEKPYECPECGKAFSWNSNFLEHQRVHTGSRPHTCPDCGKAFSQSSNLAEHLKIHAGARPHACPDCGKTFLRMAGLRQHQRTHSDERPFACTECGKRFRESSQLLQHQRTHTGERPFECAECGQAFIMGSNLAEHRLVHTGEKPHVCAQCGKAFSQRSNLLSHQRVHSGAKPFACADCGKAYKSSSGLAHHQRTHTGERPFTCADCGKAFKSSSSLAHHRRTHSEERPFACSDCGKAFKSSPELRQHQRLHSGEKPLG</sequence>
<dbReference type="InterPro" id="IPR013087">
    <property type="entry name" value="Znf_C2H2_type"/>
</dbReference>
<dbReference type="PROSITE" id="PS50157">
    <property type="entry name" value="ZINC_FINGER_C2H2_2"/>
    <property type="match status" value="13"/>
</dbReference>
<dbReference type="Pfam" id="PF02023">
    <property type="entry name" value="SCAN"/>
    <property type="match status" value="1"/>
</dbReference>
<dbReference type="SMART" id="SM00431">
    <property type="entry name" value="SCAN"/>
    <property type="match status" value="1"/>
</dbReference>
<feature type="domain" description="SCAN box" evidence="15">
    <location>
        <begin position="154"/>
        <end position="232"/>
    </location>
</feature>
<comment type="similarity">
    <text evidence="2">Belongs to the krueppel C2H2-type zinc-finger protein family.</text>
</comment>
<keyword evidence="3" id="KW-0479">Metal-binding</keyword>
<feature type="domain" description="C2H2-type" evidence="14">
    <location>
        <begin position="444"/>
        <end position="471"/>
    </location>
</feature>
<name>A0ABM0QQ03_GALVR</name>
<feature type="domain" description="C2H2-type" evidence="14">
    <location>
        <begin position="640"/>
        <end position="667"/>
    </location>
</feature>
<dbReference type="PANTHER" id="PTHR24384">
    <property type="entry name" value="FINGER PUTATIVE TRANSCRIPTION FACTOR FAMILY-RELATED"/>
    <property type="match status" value="1"/>
</dbReference>
<dbReference type="Gene3D" id="3.30.160.60">
    <property type="entry name" value="Classic Zinc Finger"/>
    <property type="match status" value="13"/>
</dbReference>
<keyword evidence="9" id="KW-0804">Transcription</keyword>
<dbReference type="Pfam" id="PF00096">
    <property type="entry name" value="zf-C2H2"/>
    <property type="match status" value="12"/>
</dbReference>
<evidence type="ECO:0000256" key="9">
    <source>
        <dbReference type="ARBA" id="ARBA00023163"/>
    </source>
</evidence>
<dbReference type="SMART" id="SM00355">
    <property type="entry name" value="ZnF_C2H2"/>
    <property type="match status" value="13"/>
</dbReference>
<dbReference type="RefSeq" id="XP_008570444.1">
    <property type="nucleotide sequence ID" value="XM_008572222.1"/>
</dbReference>
<evidence type="ECO:0000259" key="14">
    <source>
        <dbReference type="PROSITE" id="PS50157"/>
    </source>
</evidence>
<evidence type="ECO:0000256" key="2">
    <source>
        <dbReference type="ARBA" id="ARBA00006991"/>
    </source>
</evidence>
<keyword evidence="7" id="KW-0805">Transcription regulation</keyword>
<evidence type="ECO:0000256" key="5">
    <source>
        <dbReference type="ARBA" id="ARBA00022771"/>
    </source>
</evidence>
<keyword evidence="5 11" id="KW-0863">Zinc-finger</keyword>
<evidence type="ECO:0000256" key="12">
    <source>
        <dbReference type="PROSITE-ProRule" id="PRU00187"/>
    </source>
</evidence>
<feature type="domain" description="C2H2-type" evidence="14">
    <location>
        <begin position="416"/>
        <end position="443"/>
    </location>
</feature>
<dbReference type="InterPro" id="IPR003309">
    <property type="entry name" value="SCAN_dom"/>
</dbReference>
<feature type="domain" description="C2H2-type" evidence="14">
    <location>
        <begin position="528"/>
        <end position="555"/>
    </location>
</feature>
<dbReference type="InterPro" id="IPR050752">
    <property type="entry name" value="C2H2-ZF_domain"/>
</dbReference>
<evidence type="ECO:0000256" key="3">
    <source>
        <dbReference type="ARBA" id="ARBA00022723"/>
    </source>
</evidence>
<dbReference type="SUPFAM" id="SSF57667">
    <property type="entry name" value="beta-beta-alpha zinc fingers"/>
    <property type="match status" value="7"/>
</dbReference>
<protein>
    <submittedName>
        <fullName evidence="17">Zinc finger protein 497</fullName>
    </submittedName>
</protein>
<accession>A0ABM0QQ03</accession>
<dbReference type="InterPro" id="IPR038269">
    <property type="entry name" value="SCAN_sf"/>
</dbReference>
<dbReference type="Proteomes" id="UP000694923">
    <property type="component" value="Unplaced"/>
</dbReference>
<feature type="domain" description="C2H2-type" evidence="14">
    <location>
        <begin position="752"/>
        <end position="779"/>
    </location>
</feature>
<dbReference type="PROSITE" id="PS00028">
    <property type="entry name" value="ZINC_FINGER_C2H2_1"/>
    <property type="match status" value="13"/>
</dbReference>
<proteinExistence type="inferred from homology"/>
<feature type="domain" description="C2H2-type" evidence="14">
    <location>
        <begin position="668"/>
        <end position="695"/>
    </location>
</feature>
<feature type="domain" description="C2H2-type" evidence="14">
    <location>
        <begin position="584"/>
        <end position="611"/>
    </location>
</feature>
<comment type="subcellular location">
    <subcellularLocation>
        <location evidence="1 12">Nucleus</location>
    </subcellularLocation>
</comment>
<feature type="region of interest" description="Disordered" evidence="13">
    <location>
        <begin position="1"/>
        <end position="46"/>
    </location>
</feature>
<dbReference type="CDD" id="cd07936">
    <property type="entry name" value="SCAN"/>
    <property type="match status" value="1"/>
</dbReference>
<evidence type="ECO:0000256" key="4">
    <source>
        <dbReference type="ARBA" id="ARBA00022737"/>
    </source>
</evidence>
<feature type="domain" description="C2H2-type" evidence="14">
    <location>
        <begin position="612"/>
        <end position="639"/>
    </location>
</feature>
<keyword evidence="10 12" id="KW-0539">Nucleus</keyword>
<keyword evidence="16" id="KW-1185">Reference proteome</keyword>
<evidence type="ECO:0000259" key="15">
    <source>
        <dbReference type="PROSITE" id="PS50804"/>
    </source>
</evidence>
<organism evidence="16 17">
    <name type="scientific">Galeopterus variegatus</name>
    <name type="common">Malayan flying lemur</name>
    <name type="synonym">Cynocephalus variegatus</name>
    <dbReference type="NCBI Taxonomy" id="482537"/>
    <lineage>
        <taxon>Eukaryota</taxon>
        <taxon>Metazoa</taxon>
        <taxon>Chordata</taxon>
        <taxon>Craniata</taxon>
        <taxon>Vertebrata</taxon>
        <taxon>Euteleostomi</taxon>
        <taxon>Mammalia</taxon>
        <taxon>Eutheria</taxon>
        <taxon>Euarchontoglires</taxon>
        <taxon>Dermoptera</taxon>
        <taxon>Cynocephalidae</taxon>
        <taxon>Galeopterus</taxon>
    </lineage>
</organism>
<feature type="compositionally biased region" description="Basic and acidic residues" evidence="13">
    <location>
        <begin position="384"/>
        <end position="399"/>
    </location>
</feature>
<dbReference type="SUPFAM" id="SSF47353">
    <property type="entry name" value="Retrovirus capsid dimerization domain-like"/>
    <property type="match status" value="1"/>
</dbReference>
<evidence type="ECO:0000256" key="6">
    <source>
        <dbReference type="ARBA" id="ARBA00022833"/>
    </source>
</evidence>
<gene>
    <name evidence="17" type="primary">ZNF497</name>
</gene>
<evidence type="ECO:0000313" key="16">
    <source>
        <dbReference type="Proteomes" id="UP000694923"/>
    </source>
</evidence>
<keyword evidence="4" id="KW-0677">Repeat</keyword>
<keyword evidence="6" id="KW-0862">Zinc</keyword>
<feature type="domain" description="C2H2-type" evidence="14">
    <location>
        <begin position="724"/>
        <end position="751"/>
    </location>
</feature>
<keyword evidence="8" id="KW-0238">DNA-binding</keyword>
<evidence type="ECO:0000256" key="8">
    <source>
        <dbReference type="ARBA" id="ARBA00023125"/>
    </source>
</evidence>
<dbReference type="GeneID" id="103590088"/>
<dbReference type="InterPro" id="IPR036236">
    <property type="entry name" value="Znf_C2H2_sf"/>
</dbReference>
<evidence type="ECO:0000256" key="1">
    <source>
        <dbReference type="ARBA" id="ARBA00004123"/>
    </source>
</evidence>
<feature type="region of interest" description="Disordered" evidence="13">
    <location>
        <begin position="288"/>
        <end position="315"/>
    </location>
</feature>
<feature type="domain" description="C2H2-type" evidence="14">
    <location>
        <begin position="696"/>
        <end position="723"/>
    </location>
</feature>
<evidence type="ECO:0000256" key="11">
    <source>
        <dbReference type="PROSITE-ProRule" id="PRU00042"/>
    </source>
</evidence>
<feature type="region of interest" description="Disordered" evidence="13">
    <location>
        <begin position="328"/>
        <end position="411"/>
    </location>
</feature>